<dbReference type="RefSeq" id="WP_126480876.1">
    <property type="nucleotide sequence ID" value="NZ_RXNS01000002.1"/>
</dbReference>
<dbReference type="Gene3D" id="3.40.50.1820">
    <property type="entry name" value="alpha/beta hydrolase"/>
    <property type="match status" value="1"/>
</dbReference>
<dbReference type="OrthoDB" id="5729797at2"/>
<organism evidence="2 3">
    <name type="scientific">Halomonas nitroreducens</name>
    <dbReference type="NCBI Taxonomy" id="447425"/>
    <lineage>
        <taxon>Bacteria</taxon>
        <taxon>Pseudomonadati</taxon>
        <taxon>Pseudomonadota</taxon>
        <taxon>Gammaproteobacteria</taxon>
        <taxon>Oceanospirillales</taxon>
        <taxon>Halomonadaceae</taxon>
        <taxon>Halomonas</taxon>
    </lineage>
</organism>
<protein>
    <submittedName>
        <fullName evidence="2">Alpha/beta hydrolase</fullName>
    </submittedName>
</protein>
<dbReference type="PANTHER" id="PTHR23024:SF24">
    <property type="entry name" value="ALPHA_BETA HYDROLASE FOLD-3 DOMAIN-CONTAINING PROTEIN"/>
    <property type="match status" value="1"/>
</dbReference>
<dbReference type="EMBL" id="RXNS01000002">
    <property type="protein sequence ID" value="RTR06447.1"/>
    <property type="molecule type" value="Genomic_DNA"/>
</dbReference>
<dbReference type="Pfam" id="PF07859">
    <property type="entry name" value="Abhydrolase_3"/>
    <property type="match status" value="1"/>
</dbReference>
<reference evidence="2 3" key="1">
    <citation type="submission" date="2018-12" db="EMBL/GenBank/DDBJ databases">
        <authorList>
            <person name="Yu L."/>
        </authorList>
    </citation>
    <scope>NUCLEOTIDE SEQUENCE [LARGE SCALE GENOMIC DNA]</scope>
    <source>
        <strain evidence="2 3">11S</strain>
    </source>
</reference>
<dbReference type="GO" id="GO:0016787">
    <property type="term" value="F:hydrolase activity"/>
    <property type="evidence" value="ECO:0007669"/>
    <property type="project" value="UniProtKB-KW"/>
</dbReference>
<dbReference type="PANTHER" id="PTHR23024">
    <property type="entry name" value="ARYLACETAMIDE DEACETYLASE"/>
    <property type="match status" value="1"/>
</dbReference>
<evidence type="ECO:0000313" key="2">
    <source>
        <dbReference type="EMBL" id="RTR06447.1"/>
    </source>
</evidence>
<gene>
    <name evidence="2" type="ORF">EKG36_02940</name>
</gene>
<dbReference type="SUPFAM" id="SSF53474">
    <property type="entry name" value="alpha/beta-Hydrolases"/>
    <property type="match status" value="1"/>
</dbReference>
<dbReference type="Proteomes" id="UP000267400">
    <property type="component" value="Unassembled WGS sequence"/>
</dbReference>
<keyword evidence="3" id="KW-1185">Reference proteome</keyword>
<accession>A0A431V8B4</accession>
<feature type="domain" description="Alpha/beta hydrolase fold-3" evidence="1">
    <location>
        <begin position="70"/>
        <end position="246"/>
    </location>
</feature>
<dbReference type="InterPro" id="IPR050466">
    <property type="entry name" value="Carboxylest/Gibb_receptor"/>
</dbReference>
<sequence>MTPEAFRDAFALGLEGLAGLPLGVARPRYDRLCQAFAPPLPAGMIVEDGTIGGVAVRRLRPPGARPGEVAYVHGGGWTLGSVTSHQGIAASLAAHLKREVVSVDYRLAPEASYADALADCRSVIRALAPRAAVGDSAGGRLVMDVSHTLGAPGVLGLIYPLVGRPDPASLGPDAPLLSRAEVLTLWAEVAETMPSVPEAAPPGRQLEVLAVAQDPLTAPLERALGRWRRFGCDIGYRCVPGLWHGALHAHARLPAMQEAWQVFCAALTDRLA</sequence>
<name>A0A431V8B4_9GAMM</name>
<proteinExistence type="predicted"/>
<evidence type="ECO:0000259" key="1">
    <source>
        <dbReference type="Pfam" id="PF07859"/>
    </source>
</evidence>
<comment type="caution">
    <text evidence="2">The sequence shown here is derived from an EMBL/GenBank/DDBJ whole genome shotgun (WGS) entry which is preliminary data.</text>
</comment>
<dbReference type="InterPro" id="IPR013094">
    <property type="entry name" value="AB_hydrolase_3"/>
</dbReference>
<dbReference type="InterPro" id="IPR029058">
    <property type="entry name" value="AB_hydrolase_fold"/>
</dbReference>
<keyword evidence="2" id="KW-0378">Hydrolase</keyword>
<dbReference type="AlphaFoldDB" id="A0A431V8B4"/>
<evidence type="ECO:0000313" key="3">
    <source>
        <dbReference type="Proteomes" id="UP000267400"/>
    </source>
</evidence>